<name>A0A1F5WAT0_9BACT</name>
<proteinExistence type="predicted"/>
<gene>
    <name evidence="2" type="ORF">A3C05_00520</name>
</gene>
<dbReference type="Proteomes" id="UP000178743">
    <property type="component" value="Unassembled WGS sequence"/>
</dbReference>
<keyword evidence="1" id="KW-0812">Transmembrane</keyword>
<feature type="transmembrane region" description="Helical" evidence="1">
    <location>
        <begin position="73"/>
        <end position="95"/>
    </location>
</feature>
<keyword evidence="1" id="KW-0472">Membrane</keyword>
<evidence type="ECO:0000313" key="2">
    <source>
        <dbReference type="EMBL" id="OGF72767.1"/>
    </source>
</evidence>
<organism evidence="2 3">
    <name type="scientific">Candidatus Giovannonibacteria bacterium RIFCSPHIGHO2_02_FULL_45_40</name>
    <dbReference type="NCBI Taxonomy" id="1798337"/>
    <lineage>
        <taxon>Bacteria</taxon>
        <taxon>Candidatus Giovannoniibacteriota</taxon>
    </lineage>
</organism>
<dbReference type="Pfam" id="PF09997">
    <property type="entry name" value="DUF2238"/>
    <property type="match status" value="1"/>
</dbReference>
<comment type="caution">
    <text evidence="2">The sequence shown here is derived from an EMBL/GenBank/DDBJ whole genome shotgun (WGS) entry which is preliminary data.</text>
</comment>
<dbReference type="EMBL" id="MFHP01000014">
    <property type="protein sequence ID" value="OGF72767.1"/>
    <property type="molecule type" value="Genomic_DNA"/>
</dbReference>
<reference evidence="2 3" key="1">
    <citation type="journal article" date="2016" name="Nat. Commun.">
        <title>Thousands of microbial genomes shed light on interconnected biogeochemical processes in an aquifer system.</title>
        <authorList>
            <person name="Anantharaman K."/>
            <person name="Brown C.T."/>
            <person name="Hug L.A."/>
            <person name="Sharon I."/>
            <person name="Castelle C.J."/>
            <person name="Probst A.J."/>
            <person name="Thomas B.C."/>
            <person name="Singh A."/>
            <person name="Wilkins M.J."/>
            <person name="Karaoz U."/>
            <person name="Brodie E.L."/>
            <person name="Williams K.H."/>
            <person name="Hubbard S.S."/>
            <person name="Banfield J.F."/>
        </authorList>
    </citation>
    <scope>NUCLEOTIDE SEQUENCE [LARGE SCALE GENOMIC DNA]</scope>
</reference>
<evidence type="ECO:0000313" key="3">
    <source>
        <dbReference type="Proteomes" id="UP000178743"/>
    </source>
</evidence>
<evidence type="ECO:0000256" key="1">
    <source>
        <dbReference type="SAM" id="Phobius"/>
    </source>
</evidence>
<feature type="transmembrane region" description="Helical" evidence="1">
    <location>
        <begin position="42"/>
        <end position="61"/>
    </location>
</feature>
<feature type="transmembrane region" description="Helical" evidence="1">
    <location>
        <begin position="161"/>
        <end position="178"/>
    </location>
</feature>
<keyword evidence="1" id="KW-1133">Transmembrane helix</keyword>
<feature type="transmembrane region" description="Helical" evidence="1">
    <location>
        <begin position="107"/>
        <end position="128"/>
    </location>
</feature>
<protein>
    <submittedName>
        <fullName evidence="2">Uncharacterized protein</fullName>
    </submittedName>
</protein>
<accession>A0A1F5WAT0</accession>
<dbReference type="AlphaFoldDB" id="A0A1F5WAT0"/>
<dbReference type="InterPro" id="IPR014509">
    <property type="entry name" value="YjdF-like"/>
</dbReference>
<sequence length="235" mass="28438">MNRKIRFISLFQSAQILEQRGLFDNIEKFQQNRYAPIRKKRLAMNWIILFGNLIFVYIWGYKGWQEAEYNTDAWWFDSYGHMIFGFCWAFILLYWAKRYLLSLYVQIPKWVLAIVIILAVSSIETLVWENYEFGIWDSLIQPAYPYLPKAQKGSPDTMMDINFTTAAAILAMIFWCVYRKFCVLKWPNEAAEEMREEMIKRNKLSVDEINSLQTEHRRFVRTKIKEWWEKVFQEK</sequence>